<evidence type="ECO:0000313" key="3">
    <source>
        <dbReference type="Proteomes" id="UP000708208"/>
    </source>
</evidence>
<feature type="compositionally biased region" description="Acidic residues" evidence="1">
    <location>
        <begin position="46"/>
        <end position="56"/>
    </location>
</feature>
<protein>
    <recommendedName>
        <fullName evidence="4">DUF4806 domain-containing protein</fullName>
    </recommendedName>
</protein>
<organism evidence="2 3">
    <name type="scientific">Allacma fusca</name>
    <dbReference type="NCBI Taxonomy" id="39272"/>
    <lineage>
        <taxon>Eukaryota</taxon>
        <taxon>Metazoa</taxon>
        <taxon>Ecdysozoa</taxon>
        <taxon>Arthropoda</taxon>
        <taxon>Hexapoda</taxon>
        <taxon>Collembola</taxon>
        <taxon>Symphypleona</taxon>
        <taxon>Sminthuridae</taxon>
        <taxon>Allacma</taxon>
    </lineage>
</organism>
<dbReference type="PANTHER" id="PTHR33053">
    <property type="entry name" value="PROTEIN, PUTATIVE-RELATED"/>
    <property type="match status" value="1"/>
</dbReference>
<sequence length="375" mass="42340">SSTLLVGHSEDSLSDNIEVDVLNGRKYCFENTSPEGFEVSISPEFNESENEDEIEESTSRNEVDPISSSNESDSEAVDESFSNYLTDWAVKYKISHTALSDLLRNLQNHKCFTDLPRDSRTLLKTPQTTIVESVPPGNYVHFGLRQALTQLLGKANINPVELQQMSIQIGIDGLPVQRSNTNQFWPLLLHCSKPRTSVEPIGIYYGKTKPNCINDFLKKNIEDLKVILIDGIEFNGVSLQIKFQGFICDAPARSFVTATKGHTGYSGCSRCYDAGIWRSKVVFLKIREKPRTNELFRNKDDKNHHTGKSLIEELPIDIIKSVPLDYMHLICLGVVRKLMHLWLKGPIAPFKISPTMREELSSKLEKISLNFGNDF</sequence>
<reference evidence="2" key="1">
    <citation type="submission" date="2021-06" db="EMBL/GenBank/DDBJ databases">
        <authorList>
            <person name="Hodson N. C."/>
            <person name="Mongue J. A."/>
            <person name="Jaron S. K."/>
        </authorList>
    </citation>
    <scope>NUCLEOTIDE SEQUENCE</scope>
</reference>
<evidence type="ECO:0008006" key="4">
    <source>
        <dbReference type="Google" id="ProtNLM"/>
    </source>
</evidence>
<proteinExistence type="predicted"/>
<keyword evidence="3" id="KW-1185">Reference proteome</keyword>
<dbReference type="PANTHER" id="PTHR33053:SF24">
    <property type="entry name" value="TRANSPOSASE DOMAIN-CONTAINING PROTEIN"/>
    <property type="match status" value="1"/>
</dbReference>
<feature type="region of interest" description="Disordered" evidence="1">
    <location>
        <begin position="35"/>
        <end position="76"/>
    </location>
</feature>
<gene>
    <name evidence="2" type="ORF">AFUS01_LOCUS14399</name>
</gene>
<evidence type="ECO:0000256" key="1">
    <source>
        <dbReference type="SAM" id="MobiDB-lite"/>
    </source>
</evidence>
<dbReference type="Proteomes" id="UP000708208">
    <property type="component" value="Unassembled WGS sequence"/>
</dbReference>
<feature type="non-terminal residue" evidence="2">
    <location>
        <position position="1"/>
    </location>
</feature>
<comment type="caution">
    <text evidence="2">The sequence shown here is derived from an EMBL/GenBank/DDBJ whole genome shotgun (WGS) entry which is preliminary data.</text>
</comment>
<dbReference type="OrthoDB" id="7554869at2759"/>
<evidence type="ECO:0000313" key="2">
    <source>
        <dbReference type="EMBL" id="CAG7725442.1"/>
    </source>
</evidence>
<accession>A0A8J2JWS2</accession>
<dbReference type="AlphaFoldDB" id="A0A8J2JWS2"/>
<dbReference type="EMBL" id="CAJVCH010122042">
    <property type="protein sequence ID" value="CAG7725442.1"/>
    <property type="molecule type" value="Genomic_DNA"/>
</dbReference>
<name>A0A8J2JWS2_9HEXA</name>